<evidence type="ECO:0000256" key="1">
    <source>
        <dbReference type="ARBA" id="ARBA00004844"/>
    </source>
</evidence>
<evidence type="ECO:0000313" key="11">
    <source>
        <dbReference type="Proteomes" id="UP000501094"/>
    </source>
</evidence>
<comment type="similarity">
    <text evidence="3 8">Belongs to the PurH family.</text>
</comment>
<keyword evidence="6 8" id="KW-0378">Hydrolase</keyword>
<dbReference type="KEGG" id="peg:E5R92_04710"/>
<protein>
    <recommendedName>
        <fullName evidence="8">Bifunctional purine biosynthesis protein PurH</fullName>
    </recommendedName>
    <domain>
        <recommendedName>
            <fullName evidence="8">Phosphoribosylaminoimidazolecarboxamide formyltransferase</fullName>
            <ecNumber evidence="8">2.1.2.3</ecNumber>
        </recommendedName>
        <alternativeName>
            <fullName evidence="8">AICAR transformylase</fullName>
        </alternativeName>
    </domain>
    <domain>
        <recommendedName>
            <fullName evidence="8">IMP cyclohydrolase</fullName>
            <ecNumber evidence="8">3.5.4.10</ecNumber>
        </recommendedName>
        <alternativeName>
            <fullName evidence="8">ATIC</fullName>
        </alternativeName>
        <alternativeName>
            <fullName evidence="8">IMP synthase</fullName>
        </alternativeName>
        <alternativeName>
            <fullName evidence="8">Inosinicase</fullName>
        </alternativeName>
    </domain>
</protein>
<dbReference type="HAMAP" id="MF_00139">
    <property type="entry name" value="PurH"/>
    <property type="match status" value="1"/>
</dbReference>
<evidence type="ECO:0000256" key="7">
    <source>
        <dbReference type="ARBA" id="ARBA00023268"/>
    </source>
</evidence>
<proteinExistence type="inferred from homology"/>
<comment type="pathway">
    <text evidence="2 8">Purine metabolism; IMP biosynthesis via de novo pathway; 5-formamido-1-(5-phospho-D-ribosyl)imidazole-4-carboxamide from 5-amino-1-(5-phospho-D-ribosyl)imidazole-4-carboxamide (10-formyl THF route): step 1/1.</text>
</comment>
<keyword evidence="5 8" id="KW-0658">Purine biosynthesis</keyword>
<keyword evidence="4 8" id="KW-0808">Transferase</keyword>
<dbReference type="EMBL" id="CP038852">
    <property type="protein sequence ID" value="QIZ21079.1"/>
    <property type="molecule type" value="Genomic_DNA"/>
</dbReference>
<dbReference type="GO" id="GO:0004643">
    <property type="term" value="F:phosphoribosylaminoimidazolecarboxamide formyltransferase activity"/>
    <property type="evidence" value="ECO:0007669"/>
    <property type="project" value="UniProtKB-UniRule"/>
</dbReference>
<accession>A0A6H1Q4Q2</accession>
<dbReference type="NCBIfam" id="NF002049">
    <property type="entry name" value="PRK00881.1"/>
    <property type="match status" value="1"/>
</dbReference>
<evidence type="ECO:0000259" key="9">
    <source>
        <dbReference type="PROSITE" id="PS51855"/>
    </source>
</evidence>
<dbReference type="InterPro" id="IPR002695">
    <property type="entry name" value="PurH-like"/>
</dbReference>
<dbReference type="InterPro" id="IPR011607">
    <property type="entry name" value="MGS-like_dom"/>
</dbReference>
<dbReference type="CDD" id="cd01421">
    <property type="entry name" value="IMPCH"/>
    <property type="match status" value="1"/>
</dbReference>
<dbReference type="Pfam" id="PF02142">
    <property type="entry name" value="MGS"/>
    <property type="match status" value="1"/>
</dbReference>
<dbReference type="PANTHER" id="PTHR11692">
    <property type="entry name" value="BIFUNCTIONAL PURINE BIOSYNTHESIS PROTEIN PURH"/>
    <property type="match status" value="1"/>
</dbReference>
<dbReference type="UniPathway" id="UPA00074">
    <property type="reaction ID" value="UER00133"/>
</dbReference>
<dbReference type="Gene3D" id="3.40.140.20">
    <property type="match status" value="2"/>
</dbReference>
<comment type="catalytic activity">
    <reaction evidence="8">
        <text>(6R)-10-formyltetrahydrofolate + 5-amino-1-(5-phospho-beta-D-ribosyl)imidazole-4-carboxamide = 5-formamido-1-(5-phospho-D-ribosyl)imidazole-4-carboxamide + (6S)-5,6,7,8-tetrahydrofolate</text>
        <dbReference type="Rhea" id="RHEA:22192"/>
        <dbReference type="ChEBI" id="CHEBI:57453"/>
        <dbReference type="ChEBI" id="CHEBI:58467"/>
        <dbReference type="ChEBI" id="CHEBI:58475"/>
        <dbReference type="ChEBI" id="CHEBI:195366"/>
        <dbReference type="EC" id="2.1.2.3"/>
    </reaction>
</comment>
<dbReference type="EC" id="3.5.4.10" evidence="8"/>
<evidence type="ECO:0000256" key="6">
    <source>
        <dbReference type="ARBA" id="ARBA00022801"/>
    </source>
</evidence>
<organism evidence="10 11">
    <name type="scientific">Candidatus Pelagibacter giovannonii</name>
    <dbReference type="NCBI Taxonomy" id="2563896"/>
    <lineage>
        <taxon>Bacteria</taxon>
        <taxon>Pseudomonadati</taxon>
        <taxon>Pseudomonadota</taxon>
        <taxon>Alphaproteobacteria</taxon>
        <taxon>Candidatus Pelagibacterales</taxon>
        <taxon>Candidatus Pelagibacteraceae</taxon>
        <taxon>Candidatus Pelagibacter</taxon>
    </lineage>
</organism>
<dbReference type="SUPFAM" id="SSF52335">
    <property type="entry name" value="Methylglyoxal synthase-like"/>
    <property type="match status" value="1"/>
</dbReference>
<dbReference type="Proteomes" id="UP000501094">
    <property type="component" value="Chromosome"/>
</dbReference>
<evidence type="ECO:0000313" key="10">
    <source>
        <dbReference type="EMBL" id="QIZ21079.1"/>
    </source>
</evidence>
<gene>
    <name evidence="8 10" type="primary">purH</name>
    <name evidence="10" type="ORF">E5R92_04710</name>
</gene>
<dbReference type="PROSITE" id="PS51855">
    <property type="entry name" value="MGS"/>
    <property type="match status" value="1"/>
</dbReference>
<reference evidence="10 11" key="1">
    <citation type="journal article" date="2020" name="Nat. Microbiol.">
        <title>Lysogenic host-virus interactions in SAR11 marine bacteria.</title>
        <authorList>
            <person name="Morris R.M."/>
            <person name="Cain K.R."/>
            <person name="Hvorecny K.L."/>
            <person name="Kollman J.M."/>
        </authorList>
    </citation>
    <scope>NUCLEOTIDE SEQUENCE [LARGE SCALE GENOMIC DNA]</scope>
    <source>
        <strain evidence="10 11">NP1</strain>
    </source>
</reference>
<dbReference type="PIRSF" id="PIRSF000414">
    <property type="entry name" value="AICARFT_IMPCHas"/>
    <property type="match status" value="1"/>
</dbReference>
<dbReference type="InterPro" id="IPR016193">
    <property type="entry name" value="Cytidine_deaminase-like"/>
</dbReference>
<dbReference type="InterPro" id="IPR036914">
    <property type="entry name" value="MGS-like_dom_sf"/>
</dbReference>
<sequence>MGNHKIIMKKIKKALISVSDKKNLGNLLKVLAKYKIELISSGGTYKEIKKLKFKCQEVSEYTGSPEILGGRVKTLHPKIHAGILSKRNDKTHTKELKANQYDEIDLVIVNFYPFEKTLDQTTNHSKIIENIDVGGPTMVRAAAKNYNYVTVITSSDQYETLINELENNKGSTSIEFREKMSLEAFSETAYYDAVISNYFNKIKKNNFPKKKIIFGNLIEKLRYGENPHQEAAIYSKNRNLNIEQIHGKQLSYNNYNDIFSALTISKSLPKNLGTVIVKHANPCGVSINKNSLKSYKLALTCDPVSAFGGIVSCNFKINKALALELNKIFLEVIIANGFETDALKILKKKKNIRIIDATDFMMKDLIRFGSVNESILTQSEDLKVFEPKDFKVVSKIRPNKFQLKNLIFAFNVCRYVKSNAIILASQETTVGIGSGQPSRLDSCQIAIDKMNKFQNLKEDVVAASDAFFPFVDGIEKLVQSGVSAVIQPSGSIRDKEIIKFANQTGTILVFSKTRHFRH</sequence>
<evidence type="ECO:0000256" key="4">
    <source>
        <dbReference type="ARBA" id="ARBA00022679"/>
    </source>
</evidence>
<dbReference type="Gene3D" id="3.40.50.1380">
    <property type="entry name" value="Methylglyoxal synthase-like domain"/>
    <property type="match status" value="1"/>
</dbReference>
<dbReference type="RefSeq" id="WP_168606945.1">
    <property type="nucleotide sequence ID" value="NZ_CP038852.1"/>
</dbReference>
<dbReference type="Pfam" id="PF01808">
    <property type="entry name" value="AICARFT_IMPCHas"/>
    <property type="match status" value="1"/>
</dbReference>
<dbReference type="EC" id="2.1.2.3" evidence="8"/>
<dbReference type="FunFam" id="3.40.50.1380:FF:000001">
    <property type="entry name" value="Bifunctional purine biosynthesis protein PurH"/>
    <property type="match status" value="1"/>
</dbReference>
<dbReference type="GO" id="GO:0005829">
    <property type="term" value="C:cytosol"/>
    <property type="evidence" value="ECO:0007669"/>
    <property type="project" value="TreeGrafter"/>
</dbReference>
<comment type="catalytic activity">
    <reaction evidence="8">
        <text>IMP + H2O = 5-formamido-1-(5-phospho-D-ribosyl)imidazole-4-carboxamide</text>
        <dbReference type="Rhea" id="RHEA:18445"/>
        <dbReference type="ChEBI" id="CHEBI:15377"/>
        <dbReference type="ChEBI" id="CHEBI:58053"/>
        <dbReference type="ChEBI" id="CHEBI:58467"/>
        <dbReference type="EC" id="3.5.4.10"/>
    </reaction>
</comment>
<evidence type="ECO:0000256" key="5">
    <source>
        <dbReference type="ARBA" id="ARBA00022755"/>
    </source>
</evidence>
<keyword evidence="11" id="KW-1185">Reference proteome</keyword>
<evidence type="ECO:0000256" key="2">
    <source>
        <dbReference type="ARBA" id="ARBA00004954"/>
    </source>
</evidence>
<comment type="pathway">
    <text evidence="1 8">Purine metabolism; IMP biosynthesis via de novo pathway; IMP from 5-formamido-1-(5-phospho-D-ribosyl)imidazole-4-carboxamide: step 1/1.</text>
</comment>
<keyword evidence="7 8" id="KW-0511">Multifunctional enzyme</keyword>
<evidence type="ECO:0000256" key="3">
    <source>
        <dbReference type="ARBA" id="ARBA00007667"/>
    </source>
</evidence>
<dbReference type="SUPFAM" id="SSF53927">
    <property type="entry name" value="Cytidine deaminase-like"/>
    <property type="match status" value="1"/>
</dbReference>
<dbReference type="InterPro" id="IPR024051">
    <property type="entry name" value="AICAR_Tfase_dup_dom_sf"/>
</dbReference>
<dbReference type="SMART" id="SM00798">
    <property type="entry name" value="AICARFT_IMPCHas"/>
    <property type="match status" value="1"/>
</dbReference>
<evidence type="ECO:0000256" key="8">
    <source>
        <dbReference type="HAMAP-Rule" id="MF_00139"/>
    </source>
</evidence>
<name>A0A6H1Q4Q2_9PROT</name>
<dbReference type="SMART" id="SM00851">
    <property type="entry name" value="MGS"/>
    <property type="match status" value="1"/>
</dbReference>
<dbReference type="GO" id="GO:0003937">
    <property type="term" value="F:IMP cyclohydrolase activity"/>
    <property type="evidence" value="ECO:0007669"/>
    <property type="project" value="UniProtKB-UniRule"/>
</dbReference>
<comment type="domain">
    <text evidence="8">The IMP cyclohydrolase activity resides in the N-terminal region.</text>
</comment>
<feature type="domain" description="MGS-like" evidence="9">
    <location>
        <begin position="6"/>
        <end position="153"/>
    </location>
</feature>
<dbReference type="PANTHER" id="PTHR11692:SF0">
    <property type="entry name" value="BIFUNCTIONAL PURINE BIOSYNTHESIS PROTEIN ATIC"/>
    <property type="match status" value="1"/>
</dbReference>
<dbReference type="GO" id="GO:0006189">
    <property type="term" value="P:'de novo' IMP biosynthetic process"/>
    <property type="evidence" value="ECO:0007669"/>
    <property type="project" value="UniProtKB-UniRule"/>
</dbReference>
<dbReference type="AlphaFoldDB" id="A0A6H1Q4Q2"/>